<proteinExistence type="predicted"/>
<gene>
    <name evidence="1" type="ORF">DCAR_013242</name>
    <name evidence="2" type="ORF">DCAR_0417832</name>
</gene>
<sequence length="82" mass="9033">MATNESENNICYSFEQVEKAEEQVNEEEVSQLCKDHCSGVSPPDGEKDREPTGEVACCDDGSGDKCRGGPQQDSHFKFKGME</sequence>
<reference evidence="2" key="2">
    <citation type="submission" date="2022-03" db="EMBL/GenBank/DDBJ databases">
        <title>Draft title - Genomic analysis of global carrot germplasm unveils the trajectory of domestication and the origin of high carotenoid orange carrot.</title>
        <authorList>
            <person name="Iorizzo M."/>
            <person name="Ellison S."/>
            <person name="Senalik D."/>
            <person name="Macko-Podgorni A."/>
            <person name="Grzebelus D."/>
            <person name="Bostan H."/>
            <person name="Rolling W."/>
            <person name="Curaba J."/>
            <person name="Simon P."/>
        </authorList>
    </citation>
    <scope>NUCLEOTIDE SEQUENCE</scope>
    <source>
        <tissue evidence="2">Leaf</tissue>
    </source>
</reference>
<dbReference type="Proteomes" id="UP000077755">
    <property type="component" value="Chromosome 4"/>
</dbReference>
<accession>A0A165YYJ7</accession>
<evidence type="ECO:0000313" key="1">
    <source>
        <dbReference type="EMBL" id="KZM99396.1"/>
    </source>
</evidence>
<protein>
    <submittedName>
        <fullName evidence="1">Uncharacterized protein</fullName>
    </submittedName>
</protein>
<dbReference type="AlphaFoldDB" id="A0A165YYJ7"/>
<dbReference type="EMBL" id="CP093346">
    <property type="protein sequence ID" value="WOG98489.1"/>
    <property type="molecule type" value="Genomic_DNA"/>
</dbReference>
<dbReference type="Gramene" id="KZM99396">
    <property type="protein sequence ID" value="KZM99396"/>
    <property type="gene ID" value="DCAR_013242"/>
</dbReference>
<keyword evidence="3" id="KW-1185">Reference proteome</keyword>
<evidence type="ECO:0000313" key="2">
    <source>
        <dbReference type="EMBL" id="WOG98489.1"/>
    </source>
</evidence>
<evidence type="ECO:0000313" key="3">
    <source>
        <dbReference type="Proteomes" id="UP000077755"/>
    </source>
</evidence>
<dbReference type="EMBL" id="LNRQ01000004">
    <property type="protein sequence ID" value="KZM99396.1"/>
    <property type="molecule type" value="Genomic_DNA"/>
</dbReference>
<organism evidence="1">
    <name type="scientific">Daucus carota subsp. sativus</name>
    <name type="common">Carrot</name>
    <dbReference type="NCBI Taxonomy" id="79200"/>
    <lineage>
        <taxon>Eukaryota</taxon>
        <taxon>Viridiplantae</taxon>
        <taxon>Streptophyta</taxon>
        <taxon>Embryophyta</taxon>
        <taxon>Tracheophyta</taxon>
        <taxon>Spermatophyta</taxon>
        <taxon>Magnoliopsida</taxon>
        <taxon>eudicotyledons</taxon>
        <taxon>Gunneridae</taxon>
        <taxon>Pentapetalae</taxon>
        <taxon>asterids</taxon>
        <taxon>campanulids</taxon>
        <taxon>Apiales</taxon>
        <taxon>Apiaceae</taxon>
        <taxon>Apioideae</taxon>
        <taxon>Scandiceae</taxon>
        <taxon>Daucinae</taxon>
        <taxon>Daucus</taxon>
        <taxon>Daucus sect. Daucus</taxon>
    </lineage>
</organism>
<name>A0A165YYJ7_DAUCS</name>
<reference evidence="1" key="1">
    <citation type="journal article" date="2016" name="Nat. Genet.">
        <title>A high-quality carrot genome assembly provides new insights into carotenoid accumulation and asterid genome evolution.</title>
        <authorList>
            <person name="Iorizzo M."/>
            <person name="Ellison S."/>
            <person name="Senalik D."/>
            <person name="Zeng P."/>
            <person name="Satapoomin P."/>
            <person name="Huang J."/>
            <person name="Bowman M."/>
            <person name="Iovene M."/>
            <person name="Sanseverino W."/>
            <person name="Cavagnaro P."/>
            <person name="Yildiz M."/>
            <person name="Macko-Podgorni A."/>
            <person name="Moranska E."/>
            <person name="Grzebelus E."/>
            <person name="Grzebelus D."/>
            <person name="Ashrafi H."/>
            <person name="Zheng Z."/>
            <person name="Cheng S."/>
            <person name="Spooner D."/>
            <person name="Van Deynze A."/>
            <person name="Simon P."/>
        </authorList>
    </citation>
    <scope>NUCLEOTIDE SEQUENCE [LARGE SCALE GENOMIC DNA]</scope>
    <source>
        <tissue evidence="1">Leaf</tissue>
    </source>
</reference>